<dbReference type="InterPro" id="IPR019734">
    <property type="entry name" value="TPR_rpt"/>
</dbReference>
<protein>
    <recommendedName>
        <fullName evidence="6">SPOR domain-containing protein</fullName>
    </recommendedName>
</protein>
<feature type="region of interest" description="Disordered" evidence="2">
    <location>
        <begin position="259"/>
        <end position="377"/>
    </location>
</feature>
<dbReference type="PROSITE" id="PS50005">
    <property type="entry name" value="TPR"/>
    <property type="match status" value="1"/>
</dbReference>
<dbReference type="SUPFAM" id="SSF48452">
    <property type="entry name" value="TPR-like"/>
    <property type="match status" value="1"/>
</dbReference>
<evidence type="ECO:0000313" key="5">
    <source>
        <dbReference type="Proteomes" id="UP000706039"/>
    </source>
</evidence>
<keyword evidence="5" id="KW-1185">Reference proteome</keyword>
<feature type="region of interest" description="Disordered" evidence="2">
    <location>
        <begin position="450"/>
        <end position="513"/>
    </location>
</feature>
<evidence type="ECO:0000256" key="3">
    <source>
        <dbReference type="SAM" id="SignalP"/>
    </source>
</evidence>
<feature type="chain" id="PRO_5047488451" description="SPOR domain-containing protein" evidence="3">
    <location>
        <begin position="27"/>
        <end position="599"/>
    </location>
</feature>
<feature type="compositionally biased region" description="Low complexity" evidence="2">
    <location>
        <begin position="354"/>
        <end position="363"/>
    </location>
</feature>
<feature type="compositionally biased region" description="Low complexity" evidence="2">
    <location>
        <begin position="322"/>
        <end position="345"/>
    </location>
</feature>
<evidence type="ECO:0008006" key="6">
    <source>
        <dbReference type="Google" id="ProtNLM"/>
    </source>
</evidence>
<dbReference type="Gene3D" id="1.25.40.10">
    <property type="entry name" value="Tetratricopeptide repeat domain"/>
    <property type="match status" value="1"/>
</dbReference>
<dbReference type="InterPro" id="IPR011990">
    <property type="entry name" value="TPR-like_helical_dom_sf"/>
</dbReference>
<proteinExistence type="predicted"/>
<sequence length="599" mass="62623">MTIIHTLRATVAAAALILLPSVAVRAQSSAFISDADAGRTLSQALNTLSSDPQNVRALIEAGNAALALDDTNGALGFFARAEEIDPRNGRIKTGLARAMLMTERPREALKLFNDAVGLGIAEAEIAGDRGLAYDLRGDTRRAQRDYQTALRHRQDAEVTRRLALSYAIGGDREQAMQTLDPLLRIQDRAAWRARAFIMAIGGDLEGANGVARTVMPANLAVPMGPFFARLPSLSASQKAAAVHFGRIPSDGKTRQVLAAADIDTRPPQPSTRASVPMSEPMDSGHEAEDDDAPATAPPVPVSREPRRRPGAPVALAARTDTVRPAPAVSAPSRAPASTATRTAPPVSKPMSDLAPAVPVARDPAPAPGFSQPVTAPARQDEPVRLAQAASTPSVAVTAALPPRAEPTAPTPAPSPQPSSPPTPLERSLASIVQGLELEQVEAVPVPVPAARKPAAPVVAKEADEPVADARAVADKKAADKKAADKKAADKKEADKKAAEKKAAAKPDPKKLHPERIWAQIATGASKGALVTDYGKLVKKSPAAFKGMTGWTVPFKATRRLLVGPFPTAGKASDFLKKAGITGFAWTSPAGTEIEKLGGR</sequence>
<feature type="signal peptide" evidence="3">
    <location>
        <begin position="1"/>
        <end position="26"/>
    </location>
</feature>
<keyword evidence="3" id="KW-0732">Signal</keyword>
<feature type="compositionally biased region" description="Basic and acidic residues" evidence="2">
    <location>
        <begin position="471"/>
        <end position="513"/>
    </location>
</feature>
<dbReference type="Pfam" id="PF14559">
    <property type="entry name" value="TPR_19"/>
    <property type="match status" value="1"/>
</dbReference>
<dbReference type="Proteomes" id="UP000706039">
    <property type="component" value="Unassembled WGS sequence"/>
</dbReference>
<organism evidence="4 5">
    <name type="scientific">Sphingomonas colocasiae</name>
    <dbReference type="NCBI Taxonomy" id="1848973"/>
    <lineage>
        <taxon>Bacteria</taxon>
        <taxon>Pseudomonadati</taxon>
        <taxon>Pseudomonadota</taxon>
        <taxon>Alphaproteobacteria</taxon>
        <taxon>Sphingomonadales</taxon>
        <taxon>Sphingomonadaceae</taxon>
        <taxon>Sphingomonas</taxon>
    </lineage>
</organism>
<dbReference type="SMART" id="SM00028">
    <property type="entry name" value="TPR"/>
    <property type="match status" value="2"/>
</dbReference>
<dbReference type="RefSeq" id="WP_222993185.1">
    <property type="nucleotide sequence ID" value="NZ_JAINVV010000014.1"/>
</dbReference>
<evidence type="ECO:0000256" key="2">
    <source>
        <dbReference type="SAM" id="MobiDB-lite"/>
    </source>
</evidence>
<name>A0ABS7PX89_9SPHN</name>
<feature type="region of interest" description="Disordered" evidence="2">
    <location>
        <begin position="402"/>
        <end position="425"/>
    </location>
</feature>
<feature type="compositionally biased region" description="Low complexity" evidence="2">
    <location>
        <begin position="450"/>
        <end position="459"/>
    </location>
</feature>
<dbReference type="EMBL" id="JAINVV010000014">
    <property type="protein sequence ID" value="MBY8825972.1"/>
    <property type="molecule type" value="Genomic_DNA"/>
</dbReference>
<evidence type="ECO:0000256" key="1">
    <source>
        <dbReference type="PROSITE-ProRule" id="PRU00339"/>
    </source>
</evidence>
<comment type="caution">
    <text evidence="4">The sequence shown here is derived from an EMBL/GenBank/DDBJ whole genome shotgun (WGS) entry which is preliminary data.</text>
</comment>
<feature type="compositionally biased region" description="Pro residues" evidence="2">
    <location>
        <begin position="408"/>
        <end position="423"/>
    </location>
</feature>
<reference evidence="4 5" key="1">
    <citation type="submission" date="2021-08" db="EMBL/GenBank/DDBJ databases">
        <authorList>
            <person name="Tuo L."/>
        </authorList>
    </citation>
    <scope>NUCLEOTIDE SEQUENCE [LARGE SCALE GENOMIC DNA]</scope>
    <source>
        <strain evidence="4 5">JCM 31229</strain>
    </source>
</reference>
<evidence type="ECO:0000313" key="4">
    <source>
        <dbReference type="EMBL" id="MBY8825972.1"/>
    </source>
</evidence>
<feature type="repeat" description="TPR" evidence="1">
    <location>
        <begin position="55"/>
        <end position="88"/>
    </location>
</feature>
<accession>A0ABS7PX89</accession>
<gene>
    <name evidence="4" type="ORF">K7G82_26970</name>
</gene>
<keyword evidence="1" id="KW-0802">TPR repeat</keyword>